<dbReference type="AlphaFoldDB" id="A0A1R3JP69"/>
<keyword evidence="3" id="KW-1185">Reference proteome</keyword>
<comment type="caution">
    <text evidence="2">The sequence shown here is derived from an EMBL/GenBank/DDBJ whole genome shotgun (WGS) entry which is preliminary data.</text>
</comment>
<evidence type="ECO:0000256" key="1">
    <source>
        <dbReference type="SAM" id="MobiDB-lite"/>
    </source>
</evidence>
<feature type="region of interest" description="Disordered" evidence="1">
    <location>
        <begin position="1"/>
        <end position="30"/>
    </location>
</feature>
<dbReference type="EMBL" id="AWUE01015589">
    <property type="protein sequence ID" value="OMO96658.1"/>
    <property type="molecule type" value="Genomic_DNA"/>
</dbReference>
<sequence length="30" mass="3287">MASRARPPSKATLKQVMGQMATTSKQRDPI</sequence>
<gene>
    <name evidence="2" type="ORF">COLO4_15156</name>
</gene>
<reference evidence="3" key="1">
    <citation type="submission" date="2013-09" db="EMBL/GenBank/DDBJ databases">
        <title>Corchorus olitorius genome sequencing.</title>
        <authorList>
            <person name="Alam M."/>
            <person name="Haque M.S."/>
            <person name="Islam M.S."/>
            <person name="Emdad E.M."/>
            <person name="Islam M.M."/>
            <person name="Ahmed B."/>
            <person name="Halim A."/>
            <person name="Hossen Q.M.M."/>
            <person name="Hossain M.Z."/>
            <person name="Ahmed R."/>
            <person name="Khan M.M."/>
            <person name="Islam R."/>
            <person name="Rashid M.M."/>
            <person name="Khan S.A."/>
            <person name="Rahman M.S."/>
            <person name="Alam M."/>
            <person name="Yahiya A.S."/>
            <person name="Khan M.S."/>
            <person name="Azam M.S."/>
            <person name="Haque T."/>
            <person name="Lashkar M.Z.H."/>
            <person name="Akhand A.I."/>
            <person name="Morshed G."/>
            <person name="Roy S."/>
            <person name="Uddin K.S."/>
            <person name="Rabeya T."/>
            <person name="Hossain A.S."/>
            <person name="Chowdhury A."/>
            <person name="Snigdha A.R."/>
            <person name="Mortoza M.S."/>
            <person name="Matin S.A."/>
            <person name="Hoque S.M.E."/>
            <person name="Islam M.K."/>
            <person name="Roy D.K."/>
            <person name="Haider R."/>
            <person name="Moosa M.M."/>
            <person name="Elias S.M."/>
            <person name="Hasan A.M."/>
            <person name="Jahan S."/>
            <person name="Shafiuddin M."/>
            <person name="Mahmood N."/>
            <person name="Shommy N.S."/>
        </authorList>
    </citation>
    <scope>NUCLEOTIDE SEQUENCE [LARGE SCALE GENOMIC DNA]</scope>
    <source>
        <strain evidence="3">cv. O-4</strain>
    </source>
</reference>
<evidence type="ECO:0000313" key="2">
    <source>
        <dbReference type="EMBL" id="OMO96658.1"/>
    </source>
</evidence>
<organism evidence="2 3">
    <name type="scientific">Corchorus olitorius</name>
    <dbReference type="NCBI Taxonomy" id="93759"/>
    <lineage>
        <taxon>Eukaryota</taxon>
        <taxon>Viridiplantae</taxon>
        <taxon>Streptophyta</taxon>
        <taxon>Embryophyta</taxon>
        <taxon>Tracheophyta</taxon>
        <taxon>Spermatophyta</taxon>
        <taxon>Magnoliopsida</taxon>
        <taxon>eudicotyledons</taxon>
        <taxon>Gunneridae</taxon>
        <taxon>Pentapetalae</taxon>
        <taxon>rosids</taxon>
        <taxon>malvids</taxon>
        <taxon>Malvales</taxon>
        <taxon>Malvaceae</taxon>
        <taxon>Grewioideae</taxon>
        <taxon>Apeibeae</taxon>
        <taxon>Corchorus</taxon>
    </lineage>
</organism>
<dbReference type="Proteomes" id="UP000187203">
    <property type="component" value="Unassembled WGS sequence"/>
</dbReference>
<evidence type="ECO:0000313" key="3">
    <source>
        <dbReference type="Proteomes" id="UP000187203"/>
    </source>
</evidence>
<protein>
    <submittedName>
        <fullName evidence="2">Uncharacterized protein</fullName>
    </submittedName>
</protein>
<name>A0A1R3JP69_9ROSI</name>
<dbReference type="OrthoDB" id="10384427at2759"/>
<proteinExistence type="predicted"/>
<accession>A0A1R3JP69</accession>